<keyword evidence="1" id="KW-1133">Transmembrane helix</keyword>
<organism evidence="2 3">
    <name type="scientific">Lihuaxuella thermophila</name>
    <dbReference type="NCBI Taxonomy" id="1173111"/>
    <lineage>
        <taxon>Bacteria</taxon>
        <taxon>Bacillati</taxon>
        <taxon>Bacillota</taxon>
        <taxon>Bacilli</taxon>
        <taxon>Bacillales</taxon>
        <taxon>Thermoactinomycetaceae</taxon>
        <taxon>Lihuaxuella</taxon>
    </lineage>
</organism>
<gene>
    <name evidence="2" type="ORF">SAMN05444955_102292</name>
</gene>
<dbReference type="Proteomes" id="UP000199695">
    <property type="component" value="Unassembled WGS sequence"/>
</dbReference>
<dbReference type="AlphaFoldDB" id="A0A1H8BRL8"/>
<evidence type="ECO:0000313" key="2">
    <source>
        <dbReference type="EMBL" id="SEM84658.1"/>
    </source>
</evidence>
<dbReference type="EMBL" id="FOCQ01000002">
    <property type="protein sequence ID" value="SEM84658.1"/>
    <property type="molecule type" value="Genomic_DNA"/>
</dbReference>
<proteinExistence type="predicted"/>
<keyword evidence="3" id="KW-1185">Reference proteome</keyword>
<name>A0A1H8BRL8_9BACL</name>
<accession>A0A1H8BRL8</accession>
<evidence type="ECO:0000313" key="3">
    <source>
        <dbReference type="Proteomes" id="UP000199695"/>
    </source>
</evidence>
<evidence type="ECO:0000256" key="1">
    <source>
        <dbReference type="SAM" id="Phobius"/>
    </source>
</evidence>
<keyword evidence="1" id="KW-0472">Membrane</keyword>
<protein>
    <submittedName>
        <fullName evidence="2">Uncharacterized protein</fullName>
    </submittedName>
</protein>
<keyword evidence="1" id="KW-0812">Transmembrane</keyword>
<sequence length="37" mass="4165">MAAKRVRKKQNKMALATILGVVVLVLEILNNILDLFK</sequence>
<reference evidence="2 3" key="1">
    <citation type="submission" date="2016-10" db="EMBL/GenBank/DDBJ databases">
        <authorList>
            <person name="de Groot N.N."/>
        </authorList>
    </citation>
    <scope>NUCLEOTIDE SEQUENCE [LARGE SCALE GENOMIC DNA]</scope>
    <source>
        <strain evidence="2 3">DSM 46701</strain>
    </source>
</reference>
<feature type="transmembrane region" description="Helical" evidence="1">
    <location>
        <begin position="12"/>
        <end position="33"/>
    </location>
</feature>